<sequence length="63" mass="6885">MTVFTVDAERSPGGVWVLECKELGVVSQTENLELAEAEVREAIAFQSGLRADEFEVEVAAMEP</sequence>
<gene>
    <name evidence="1" type="ORF">I6L55_06400</name>
</gene>
<dbReference type="GeneID" id="92749802"/>
<reference evidence="1 2" key="1">
    <citation type="submission" date="2021-06" db="EMBL/GenBank/DDBJ databases">
        <title>FDA dAtabase for Regulatory Grade micrObial Sequences (FDA-ARGOS): Supporting development and validation of Infectious Disease Dx tests.</title>
        <authorList>
            <person name="Sproer C."/>
            <person name="Gronow S."/>
            <person name="Severitt S."/>
            <person name="Schroder I."/>
            <person name="Tallon L."/>
            <person name="Sadzewicz L."/>
            <person name="Zhao X."/>
            <person name="Boylan J."/>
            <person name="Ott S."/>
            <person name="Bowen H."/>
            <person name="Vavikolanu K."/>
            <person name="Mehta A."/>
            <person name="Aluvathingal J."/>
            <person name="Nadendla S."/>
            <person name="Lowell S."/>
            <person name="Myers T."/>
            <person name="Yan Y."/>
        </authorList>
    </citation>
    <scope>NUCLEOTIDE SEQUENCE [LARGE SCALE GENOMIC DNA]</scope>
    <source>
        <strain evidence="1 2">FDAARGOS 1425</strain>
    </source>
</reference>
<accession>A0ABX8KUK3</accession>
<keyword evidence="2" id="KW-1185">Reference proteome</keyword>
<evidence type="ECO:0008006" key="3">
    <source>
        <dbReference type="Google" id="ProtNLM"/>
    </source>
</evidence>
<protein>
    <recommendedName>
        <fullName evidence="3">DUF1902 domain-containing protein</fullName>
    </recommendedName>
</protein>
<evidence type="ECO:0000313" key="1">
    <source>
        <dbReference type="EMBL" id="QXB17574.1"/>
    </source>
</evidence>
<dbReference type="Proteomes" id="UP000683520">
    <property type="component" value="Chromosome"/>
</dbReference>
<proteinExistence type="predicted"/>
<dbReference type="EMBL" id="CP077302">
    <property type="protein sequence ID" value="QXB17574.1"/>
    <property type="molecule type" value="Genomic_DNA"/>
</dbReference>
<dbReference type="RefSeq" id="WP_070421740.1">
    <property type="nucleotide sequence ID" value="NZ_CP047198.1"/>
</dbReference>
<name>A0ABX8KUK3_9CORY</name>
<organism evidence="1 2">
    <name type="scientific">Corynebacterium coyleae</name>
    <dbReference type="NCBI Taxonomy" id="53374"/>
    <lineage>
        <taxon>Bacteria</taxon>
        <taxon>Bacillati</taxon>
        <taxon>Actinomycetota</taxon>
        <taxon>Actinomycetes</taxon>
        <taxon>Mycobacteriales</taxon>
        <taxon>Corynebacteriaceae</taxon>
        <taxon>Corynebacterium</taxon>
    </lineage>
</organism>
<evidence type="ECO:0000313" key="2">
    <source>
        <dbReference type="Proteomes" id="UP000683520"/>
    </source>
</evidence>